<sequence length="217" mass="21861">MSMLTPPGMGGKYRITGNQYPRMRRPRGHRRLIFAAVAAVAVVGLIGWGTVQLIDVFAGKGQQTRISAGKAPGCAGTAGTARRPAGGAPAGLPKPGSVTVNVYNATQHGGLAKTTADELKKRGFAIGKVGNAPAEYDKKVSGAAILLGGPKAQGALKVLATQVSAAQTRTDAGRGGGADVDLIIGDKFSALDAKETADRALAALTHPASASPSAGHC</sequence>
<evidence type="ECO:0000256" key="1">
    <source>
        <dbReference type="SAM" id="MobiDB-lite"/>
    </source>
</evidence>
<feature type="domain" description="LytR/CpsA/Psr regulator C-terminal" evidence="3">
    <location>
        <begin position="97"/>
        <end position="188"/>
    </location>
</feature>
<dbReference type="eggNOG" id="ENOG5032WRF">
    <property type="taxonomic scope" value="Bacteria"/>
</dbReference>
<dbReference type="STRING" id="1003195.SCATT_29530"/>
<dbReference type="EMBL" id="CP003219">
    <property type="protein sequence ID" value="AEW95324.1"/>
    <property type="molecule type" value="Genomic_DNA"/>
</dbReference>
<accession>F8K1Q3</accession>
<dbReference type="Proteomes" id="UP000007842">
    <property type="component" value="Chromosome"/>
</dbReference>
<keyword evidence="5" id="KW-1185">Reference proteome</keyword>
<dbReference type="KEGG" id="scy:SCATT_29530"/>
<dbReference type="AlphaFoldDB" id="F8K1Q3"/>
<dbReference type="KEGG" id="sct:SCAT_2961"/>
<keyword evidence="2" id="KW-0812">Transmembrane</keyword>
<dbReference type="Gene3D" id="3.30.70.2390">
    <property type="match status" value="1"/>
</dbReference>
<feature type="region of interest" description="Disordered" evidence="1">
    <location>
        <begin position="1"/>
        <end position="22"/>
    </location>
</feature>
<dbReference type="Pfam" id="PF13399">
    <property type="entry name" value="LytR_C"/>
    <property type="match status" value="1"/>
</dbReference>
<proteinExistence type="predicted"/>
<dbReference type="OrthoDB" id="4864198at2"/>
<protein>
    <recommendedName>
        <fullName evidence="3">LytR/CpsA/Psr regulator C-terminal domain-containing protein</fullName>
    </recommendedName>
</protein>
<evidence type="ECO:0000313" key="5">
    <source>
        <dbReference type="Proteomes" id="UP000007842"/>
    </source>
</evidence>
<accession>G8WS84</accession>
<evidence type="ECO:0000259" key="3">
    <source>
        <dbReference type="Pfam" id="PF13399"/>
    </source>
</evidence>
<dbReference type="InterPro" id="IPR027381">
    <property type="entry name" value="LytR/CpsA/Psr_C"/>
</dbReference>
<evidence type="ECO:0000313" key="4">
    <source>
        <dbReference type="EMBL" id="AEW95324.1"/>
    </source>
</evidence>
<keyword evidence="2" id="KW-1133">Transmembrane helix</keyword>
<dbReference type="HOGENOM" id="CLU_1348331_0_0_11"/>
<reference evidence="5" key="1">
    <citation type="submission" date="2011-12" db="EMBL/GenBank/DDBJ databases">
        <title>Complete genome sequence of Streptomyces cattleya strain DSM 46488.</title>
        <authorList>
            <person name="Ou H.-Y."/>
            <person name="Li P."/>
            <person name="Zhao C."/>
            <person name="O'Hagan D."/>
            <person name="Deng Z."/>
        </authorList>
    </citation>
    <scope>NUCLEOTIDE SEQUENCE [LARGE SCALE GENOMIC DNA]</scope>
    <source>
        <strain evidence="5">ATCC 35852 / DSM 46488 / JCM 4925 / NBRC 14057 / NRRL 8057</strain>
    </source>
</reference>
<organism evidence="4 5">
    <name type="scientific">Streptantibioticus cattleyicolor (strain ATCC 35852 / DSM 46488 / JCM 4925 / NBRC 14057 / NRRL 8057)</name>
    <name type="common">Streptomyces cattleya</name>
    <dbReference type="NCBI Taxonomy" id="1003195"/>
    <lineage>
        <taxon>Bacteria</taxon>
        <taxon>Bacillati</taxon>
        <taxon>Actinomycetota</taxon>
        <taxon>Actinomycetes</taxon>
        <taxon>Kitasatosporales</taxon>
        <taxon>Streptomycetaceae</taxon>
        <taxon>Streptantibioticus</taxon>
    </lineage>
</organism>
<gene>
    <name evidence="4" type="ordered locus">SCATT_29530</name>
</gene>
<feature type="transmembrane region" description="Helical" evidence="2">
    <location>
        <begin position="32"/>
        <end position="51"/>
    </location>
</feature>
<dbReference type="RefSeq" id="WP_014143698.1">
    <property type="nucleotide sequence ID" value="NC_016111.1"/>
</dbReference>
<dbReference type="PATRIC" id="fig|1003195.11.peg.4443"/>
<feature type="region of interest" description="Disordered" evidence="1">
    <location>
        <begin position="68"/>
        <end position="93"/>
    </location>
</feature>
<evidence type="ECO:0000256" key="2">
    <source>
        <dbReference type="SAM" id="Phobius"/>
    </source>
</evidence>
<keyword evidence="2" id="KW-0472">Membrane</keyword>
<name>F8K1Q3_STREN</name>